<proteinExistence type="predicted"/>
<organism evidence="2 3">
    <name type="scientific">Vreelandella venusta</name>
    <dbReference type="NCBI Taxonomy" id="44935"/>
    <lineage>
        <taxon>Bacteria</taxon>
        <taxon>Pseudomonadati</taxon>
        <taxon>Pseudomonadota</taxon>
        <taxon>Gammaproteobacteria</taxon>
        <taxon>Oceanospirillales</taxon>
        <taxon>Halomonadaceae</taxon>
        <taxon>Vreelandella</taxon>
    </lineage>
</organism>
<gene>
    <name evidence="2" type="ORF">JDS37_14135</name>
</gene>
<dbReference type="Pfam" id="PF11726">
    <property type="entry name" value="YagK_YfjJ_C"/>
    <property type="match status" value="1"/>
</dbReference>
<dbReference type="EMBL" id="CP066539">
    <property type="protein sequence ID" value="QRL02430.1"/>
    <property type="molecule type" value="Genomic_DNA"/>
</dbReference>
<dbReference type="AlphaFoldDB" id="A0AAP9ZEJ2"/>
<feature type="domain" description="YagK/YfjJ C-terminal" evidence="1">
    <location>
        <begin position="53"/>
        <end position="233"/>
    </location>
</feature>
<dbReference type="InterPro" id="IPR057271">
    <property type="entry name" value="YagK_YfjJ_C"/>
</dbReference>
<dbReference type="Proteomes" id="UP000663479">
    <property type="component" value="Chromosome"/>
</dbReference>
<name>A0AAP9ZEJ2_9GAMM</name>
<evidence type="ECO:0000313" key="2">
    <source>
        <dbReference type="EMBL" id="QRL02430.1"/>
    </source>
</evidence>
<evidence type="ECO:0000259" key="1">
    <source>
        <dbReference type="Pfam" id="PF11726"/>
    </source>
</evidence>
<sequence length="239" mass="27396">MLDVTCANRNLTPIDTPTYSPGSGVELPIQTHKGPVAKEYLDILYRVARQAIDDHRRVLACRFDLTLPHGVPLPADAFTNAPVQRCIDSFKARVKHDGQRRSSPHNRRVRYVIAREYSQHGRPHFHLMLFLNLNAYNSPGTVDYDRTNLFNMLVGAWASALNLPEEVVKPRVQLCCGHSVEHEAWNAFSLQMPLYSHYYLESANQYAVFPAMFFRGSYLCKLYSKRYGDGHRAILHSHR</sequence>
<evidence type="ECO:0000313" key="3">
    <source>
        <dbReference type="Proteomes" id="UP000663479"/>
    </source>
</evidence>
<accession>A0AAP9ZEJ2</accession>
<protein>
    <submittedName>
        <fullName evidence="2">Inovirus-type Gp2 protein</fullName>
    </submittedName>
</protein>
<reference evidence="2" key="1">
    <citation type="submission" date="2020-12" db="EMBL/GenBank/DDBJ databases">
        <title>Genome reconstruction of Halomonas venusta strain DSM 4743.</title>
        <authorList>
            <person name="Aguirre-Garrido J.F."/>
            <person name="Hernandez-Soto L.M."/>
            <person name="Martinez-Abarca F."/>
        </authorList>
    </citation>
    <scope>NUCLEOTIDE SEQUENCE</scope>
    <source>
        <strain evidence="2">4743</strain>
    </source>
</reference>
<dbReference type="RefSeq" id="WP_146941907.1">
    <property type="nucleotide sequence ID" value="NZ_BJUL01000001.1"/>
</dbReference>